<feature type="transmembrane region" description="Helical" evidence="1">
    <location>
        <begin position="28"/>
        <end position="44"/>
    </location>
</feature>
<keyword evidence="1" id="KW-1133">Transmembrane helix</keyword>
<protein>
    <submittedName>
        <fullName evidence="2">Membrane protein</fullName>
    </submittedName>
</protein>
<organism evidence="2">
    <name type="scientific">Micrococcus phage Olihed</name>
    <dbReference type="NCBI Taxonomy" id="3092209"/>
    <lineage>
        <taxon>Viruses</taxon>
        <taxon>Duplodnaviria</taxon>
        <taxon>Heunggongvirae</taxon>
        <taxon>Uroviricota</taxon>
        <taxon>Caudoviricetes</taxon>
    </lineage>
</organism>
<sequence length="49" mass="5170">MTIAGLALILVGLIVGLTVPTETAYNGQWLLGGIIAAVGLALVWRHRKE</sequence>
<proteinExistence type="predicted"/>
<accession>A0AAU6R5Z6</accession>
<reference evidence="2" key="1">
    <citation type="submission" date="2023-10" db="EMBL/GenBank/DDBJ databases">
        <title>Two new lytic phages for Micrococcus sp. strain 1402.</title>
        <authorList>
            <person name="Petrzik K."/>
        </authorList>
    </citation>
    <scope>NUCLEOTIDE SEQUENCE</scope>
</reference>
<evidence type="ECO:0000313" key="2">
    <source>
        <dbReference type="EMBL" id="WZE63410.1"/>
    </source>
</evidence>
<dbReference type="EMBL" id="OR756648">
    <property type="protein sequence ID" value="WZE63410.1"/>
    <property type="molecule type" value="Genomic_DNA"/>
</dbReference>
<evidence type="ECO:0000256" key="1">
    <source>
        <dbReference type="SAM" id="Phobius"/>
    </source>
</evidence>
<name>A0AAU6R5Z6_9CAUD</name>
<keyword evidence="1" id="KW-0812">Transmembrane</keyword>
<keyword evidence="1" id="KW-0472">Membrane</keyword>